<organism evidence="3 4">
    <name type="scientific">Streptomyces javensis</name>
    <dbReference type="NCBI Taxonomy" id="114698"/>
    <lineage>
        <taxon>Bacteria</taxon>
        <taxon>Bacillati</taxon>
        <taxon>Actinomycetota</taxon>
        <taxon>Actinomycetes</taxon>
        <taxon>Kitasatosporales</taxon>
        <taxon>Streptomycetaceae</taxon>
        <taxon>Streptomyces</taxon>
        <taxon>Streptomyces violaceusniger group</taxon>
    </lineage>
</organism>
<reference evidence="3 4" key="1">
    <citation type="journal article" date="2019" name="Int. J. Syst. Evol. Microbiol.">
        <title>The Global Catalogue of Microorganisms (GCM) 10K type strain sequencing project: providing services to taxonomists for standard genome sequencing and annotation.</title>
        <authorList>
            <consortium name="The Broad Institute Genomics Platform"/>
            <consortium name="The Broad Institute Genome Sequencing Center for Infectious Disease"/>
            <person name="Wu L."/>
            <person name="Ma J."/>
        </authorList>
    </citation>
    <scope>NUCLEOTIDE SEQUENCE [LARGE SCALE GENOMIC DNA]</scope>
    <source>
        <strain evidence="3 4">JCM 11448</strain>
    </source>
</reference>
<dbReference type="InterPro" id="IPR050631">
    <property type="entry name" value="PheA/TfdB_FAD_monoxygenase"/>
</dbReference>
<dbReference type="Gene3D" id="3.50.50.60">
    <property type="entry name" value="FAD/NAD(P)-binding domain"/>
    <property type="match status" value="1"/>
</dbReference>
<dbReference type="InterPro" id="IPR036188">
    <property type="entry name" value="FAD/NAD-bd_sf"/>
</dbReference>
<protein>
    <submittedName>
        <fullName evidence="3">Bifunctional 3-(3-hydroxy-phenyl)propionate/3-hydroxycinnamic acid hydroxylase</fullName>
    </submittedName>
</protein>
<dbReference type="Pfam" id="PF01494">
    <property type="entry name" value="FAD_binding_3"/>
    <property type="match status" value="1"/>
</dbReference>
<dbReference type="PRINTS" id="PR00420">
    <property type="entry name" value="RNGMNOXGNASE"/>
</dbReference>
<dbReference type="Proteomes" id="UP001500282">
    <property type="component" value="Unassembled WGS sequence"/>
</dbReference>
<dbReference type="SUPFAM" id="SSF51905">
    <property type="entry name" value="FAD/NAD(P)-binding domain"/>
    <property type="match status" value="1"/>
</dbReference>
<dbReference type="PANTHER" id="PTHR43476">
    <property type="entry name" value="3-(3-HYDROXY-PHENYL)PROPIONATE/3-HYDROXYCINNAMIC ACID HYDROXYLASE"/>
    <property type="match status" value="1"/>
</dbReference>
<evidence type="ECO:0000256" key="1">
    <source>
        <dbReference type="ARBA" id="ARBA00023002"/>
    </source>
</evidence>
<gene>
    <name evidence="3" type="ORF">GCM10009579_05100</name>
</gene>
<evidence type="ECO:0000313" key="4">
    <source>
        <dbReference type="Proteomes" id="UP001500282"/>
    </source>
</evidence>
<comment type="caution">
    <text evidence="3">The sequence shown here is derived from an EMBL/GenBank/DDBJ whole genome shotgun (WGS) entry which is preliminary data.</text>
</comment>
<dbReference type="NCBIfam" id="NF004829">
    <property type="entry name" value="PRK06183.1-3"/>
    <property type="match status" value="1"/>
</dbReference>
<sequence>MTDTDEGHVDEGHVDVAVIGGGTTGLALARLLAIEDLKVALIDPLRLPRHFPRATHFDDETMRTFQTMGLAHMEKDFALAGVYRFYDAGRRPVMEFPFNKGTTEQAWQSDYMFYQPDFESALRGRIHMDPHTEHYFGWTATNLSTEQDTARLRLREKATGIERDLTATFVIGCDGANSFVRRTMDCAQTDYHATHRSLIVDIQPFVEKEELSGRDAFIHAGIRNPLTFVPMTGPIVRFEELLRPDDSVRTFESLDHIYEMLRPWLSPDEYRILRADVYEWDAVVAEQWRSGPLFLAGDAAHEMPPHLGQGMASGIRDAINLAWKLGRVVRGESPGELLNTYESERKPHMTEFVKLAAQMANEVEAMEYLPGTDDSAQVPVTRRETLRPRLGDGIWAHQDESAGRLSAQPVLHDGRRLDDVAGYRFAVVAEPECAARIDAATTASLKAMRAQVVVADSDDARGWLKTLNAAAVVIRPDRFVFGTATDASGLNALLAHLQTALNETARS</sequence>
<feature type="domain" description="FAD-binding" evidence="2">
    <location>
        <begin position="14"/>
        <end position="354"/>
    </location>
</feature>
<dbReference type="PANTHER" id="PTHR43476:SF3">
    <property type="entry name" value="FAD-BINDING MONOOXYGENASE"/>
    <property type="match status" value="1"/>
</dbReference>
<evidence type="ECO:0000259" key="2">
    <source>
        <dbReference type="Pfam" id="PF01494"/>
    </source>
</evidence>
<name>A0ABN1WH51_9ACTN</name>
<accession>A0ABN1WH51</accession>
<keyword evidence="4" id="KW-1185">Reference proteome</keyword>
<evidence type="ECO:0000313" key="3">
    <source>
        <dbReference type="EMBL" id="GAA1250319.1"/>
    </source>
</evidence>
<proteinExistence type="predicted"/>
<keyword evidence="1" id="KW-0560">Oxidoreductase</keyword>
<dbReference type="EMBL" id="BAAAIH010000001">
    <property type="protein sequence ID" value="GAA1250319.1"/>
    <property type="molecule type" value="Genomic_DNA"/>
</dbReference>
<dbReference type="InterPro" id="IPR002938">
    <property type="entry name" value="FAD-bd"/>
</dbReference>
<dbReference type="Gene3D" id="3.30.70.2450">
    <property type="match status" value="1"/>
</dbReference>